<feature type="non-terminal residue" evidence="1">
    <location>
        <position position="1"/>
    </location>
</feature>
<keyword evidence="2" id="KW-1185">Reference proteome</keyword>
<name>A0A2T3AJ30_9PEZI</name>
<sequence length="104" mass="12033">MRCFRAAMWAQDQAIFLVQVLLNSSKCNLTQTLSQCQESAVGGPLDEEYPVAEKRSIAPAQSKRFWHPAILWRNPKCPIWHRLPSSFVRNNRDDFCTTRRVSPK</sequence>
<proteinExistence type="predicted"/>
<protein>
    <submittedName>
        <fullName evidence="1">Uncharacterized protein</fullName>
    </submittedName>
</protein>
<organism evidence="1 2">
    <name type="scientific">Coniella lustricola</name>
    <dbReference type="NCBI Taxonomy" id="2025994"/>
    <lineage>
        <taxon>Eukaryota</taxon>
        <taxon>Fungi</taxon>
        <taxon>Dikarya</taxon>
        <taxon>Ascomycota</taxon>
        <taxon>Pezizomycotina</taxon>
        <taxon>Sordariomycetes</taxon>
        <taxon>Sordariomycetidae</taxon>
        <taxon>Diaporthales</taxon>
        <taxon>Schizoparmaceae</taxon>
        <taxon>Coniella</taxon>
    </lineage>
</organism>
<evidence type="ECO:0000313" key="2">
    <source>
        <dbReference type="Proteomes" id="UP000241462"/>
    </source>
</evidence>
<gene>
    <name evidence="1" type="ORF">BD289DRAFT_423858</name>
</gene>
<accession>A0A2T3AJ30</accession>
<evidence type="ECO:0000313" key="1">
    <source>
        <dbReference type="EMBL" id="PSS00563.1"/>
    </source>
</evidence>
<dbReference type="EMBL" id="KZ678383">
    <property type="protein sequence ID" value="PSS00563.1"/>
    <property type="molecule type" value="Genomic_DNA"/>
</dbReference>
<dbReference type="AlphaFoldDB" id="A0A2T3AJ30"/>
<dbReference type="InParanoid" id="A0A2T3AJ30"/>
<reference evidence="1 2" key="1">
    <citation type="journal article" date="2018" name="Mycol. Prog.">
        <title>Coniella lustricola, a new species from submerged detritus.</title>
        <authorList>
            <person name="Raudabaugh D.B."/>
            <person name="Iturriaga T."/>
            <person name="Carver A."/>
            <person name="Mondo S."/>
            <person name="Pangilinan J."/>
            <person name="Lipzen A."/>
            <person name="He G."/>
            <person name="Amirebrahimi M."/>
            <person name="Grigoriev I.V."/>
            <person name="Miller A.N."/>
        </authorList>
    </citation>
    <scope>NUCLEOTIDE SEQUENCE [LARGE SCALE GENOMIC DNA]</scope>
    <source>
        <strain evidence="1 2">B22-T-1</strain>
    </source>
</reference>
<dbReference type="Proteomes" id="UP000241462">
    <property type="component" value="Unassembled WGS sequence"/>
</dbReference>